<dbReference type="Proteomes" id="UP000289323">
    <property type="component" value="Unassembled WGS sequence"/>
</dbReference>
<dbReference type="PANTHER" id="PTHR31904">
    <property type="entry name" value="BYPASS OF STOP CODON PROTEIN 5-RELATED"/>
    <property type="match status" value="1"/>
</dbReference>
<dbReference type="InterPro" id="IPR039634">
    <property type="entry name" value="Bul1-like"/>
</dbReference>
<dbReference type="EMBL" id="OUUZ01000011">
    <property type="protein sequence ID" value="SPQ23750.1"/>
    <property type="molecule type" value="Genomic_DNA"/>
</dbReference>
<dbReference type="PANTHER" id="PTHR31904:SF1">
    <property type="entry name" value="BYPASS OF STOP CODON PROTEIN 5-RELATED"/>
    <property type="match status" value="1"/>
</dbReference>
<proteinExistence type="predicted"/>
<dbReference type="Gene3D" id="2.60.40.640">
    <property type="match status" value="1"/>
</dbReference>
<accession>A0A446BMP5</accession>
<dbReference type="Pfam" id="PF04426">
    <property type="entry name" value="Bul1_C"/>
    <property type="match status" value="1"/>
</dbReference>
<evidence type="ECO:0000256" key="1">
    <source>
        <dbReference type="SAM" id="MobiDB-lite"/>
    </source>
</evidence>
<protein>
    <submittedName>
        <fullName evidence="3">2a32a493-0bdb-4ac5-8991-eb3cab15ce9b</fullName>
    </submittedName>
</protein>
<feature type="domain" description="Bul1 C-terminal" evidence="2">
    <location>
        <begin position="386"/>
        <end position="468"/>
    </location>
</feature>
<feature type="region of interest" description="Disordered" evidence="1">
    <location>
        <begin position="383"/>
        <end position="428"/>
    </location>
</feature>
<reference evidence="3 4" key="1">
    <citation type="submission" date="2018-04" db="EMBL/GenBank/DDBJ databases">
        <authorList>
            <person name="Huttner S."/>
            <person name="Dainat J."/>
        </authorList>
    </citation>
    <scope>NUCLEOTIDE SEQUENCE [LARGE SCALE GENOMIC DNA]</scope>
</reference>
<organism evidence="3 4">
    <name type="scientific">Thermothielavioides terrestris</name>
    <dbReference type="NCBI Taxonomy" id="2587410"/>
    <lineage>
        <taxon>Eukaryota</taxon>
        <taxon>Fungi</taxon>
        <taxon>Dikarya</taxon>
        <taxon>Ascomycota</taxon>
        <taxon>Pezizomycotina</taxon>
        <taxon>Sordariomycetes</taxon>
        <taxon>Sordariomycetidae</taxon>
        <taxon>Sordariales</taxon>
        <taxon>Chaetomiaceae</taxon>
        <taxon>Thermothielavioides</taxon>
    </lineage>
</organism>
<feature type="compositionally biased region" description="Basic residues" evidence="1">
    <location>
        <begin position="400"/>
        <end position="410"/>
    </location>
</feature>
<dbReference type="AlphaFoldDB" id="A0A446BMP5"/>
<sequence length="605" mass="64717">MPSSAWMEAATSMGARTLTSGSSISSASETPATNRRLAYPMSDIRVILKDHSSSKVYTSASPVAGEVTITTKREVRFDSIQIILLGQTKTAFEGISVPQEITHTFLKMMMPIPESTYPVPRVLEPGRTYTIPFNFVIPSQLTINACNHERLSDQLQDHHVLLPPSMGGGWQRDDMAPKMARVEYAVKARVLREDGVGGRKTRIMEATQAIQVLPATAEQPPLNVTEKDRLYRMSKTKTLRRKLLATKLGRLTAEAAQPGAAVLSADGRRVMVHPMARITLTFTPESPRTLPPAITGVTAKLTAHTYFSSGTIADFPNLGEWNQPYGLERRGHFFTSVALPPVALAEQPAWTPVAAPQLTRRDSGYCSTSSDAEDDNDNDAAAAFLSLPSSPGKTATTTTKPKHKTNHRRSTSSTTTTTASSTLSSDIPTHTTTLTIPLALPTDKKTLVPTFHSCIASRVYTAHLTLSLATTGSSSSSSSSSSTHTVSLVVPLQIAVEGFAPLPPPPPPPSLLSLQEQELDDCGSLASGGATGRLPSFEELAADEHLRPRVLRVPAGEFLAAEAGGEARAEWMVRGSATAAVAAVAGGGEEVDDGGCRDFTDWIVV</sequence>
<dbReference type="InterPro" id="IPR022794">
    <property type="entry name" value="Bul1_C"/>
</dbReference>
<evidence type="ECO:0000313" key="4">
    <source>
        <dbReference type="Proteomes" id="UP000289323"/>
    </source>
</evidence>
<name>A0A446BMP5_9PEZI</name>
<feature type="compositionally biased region" description="Low complexity" evidence="1">
    <location>
        <begin position="411"/>
        <end position="428"/>
    </location>
</feature>
<gene>
    <name evidence="3" type="ORF">TT172_LOCUS6169</name>
</gene>
<evidence type="ECO:0000313" key="3">
    <source>
        <dbReference type="EMBL" id="SPQ23750.1"/>
    </source>
</evidence>
<evidence type="ECO:0000259" key="2">
    <source>
        <dbReference type="Pfam" id="PF04426"/>
    </source>
</evidence>
<dbReference type="InterPro" id="IPR014752">
    <property type="entry name" value="Arrestin-like_C"/>
</dbReference>